<dbReference type="OrthoDB" id="191139at2759"/>
<evidence type="ECO:0000256" key="5">
    <source>
        <dbReference type="SAM" id="MobiDB-lite"/>
    </source>
</evidence>
<feature type="transmembrane region" description="Helical" evidence="6">
    <location>
        <begin position="143"/>
        <end position="164"/>
    </location>
</feature>
<dbReference type="GO" id="GO:0016020">
    <property type="term" value="C:membrane"/>
    <property type="evidence" value="ECO:0007669"/>
    <property type="project" value="UniProtKB-SubCell"/>
</dbReference>
<feature type="region of interest" description="Disordered" evidence="5">
    <location>
        <begin position="211"/>
        <end position="242"/>
    </location>
</feature>
<dbReference type="InterPro" id="IPR004776">
    <property type="entry name" value="Mem_transp_PIN-like"/>
</dbReference>
<reference evidence="7 8" key="1">
    <citation type="submission" date="2021-02" db="EMBL/GenBank/DDBJ databases">
        <title>Porcisia hertigi Genome sequencing and assembly.</title>
        <authorList>
            <person name="Almutairi H."/>
            <person name="Gatherer D."/>
        </authorList>
    </citation>
    <scope>NUCLEOTIDE SEQUENCE [LARGE SCALE GENOMIC DNA]</scope>
    <source>
        <strain evidence="7 8">C119</strain>
    </source>
</reference>
<evidence type="ECO:0000313" key="7">
    <source>
        <dbReference type="EMBL" id="KAG5507048.1"/>
    </source>
</evidence>
<evidence type="ECO:0000313" key="8">
    <source>
        <dbReference type="Proteomes" id="UP000674318"/>
    </source>
</evidence>
<keyword evidence="3 6" id="KW-1133">Transmembrane helix</keyword>
<dbReference type="AlphaFoldDB" id="A0A836IRD3"/>
<dbReference type="Proteomes" id="UP000674318">
    <property type="component" value="Unassembled WGS sequence"/>
</dbReference>
<dbReference type="GO" id="GO:0055085">
    <property type="term" value="P:transmembrane transport"/>
    <property type="evidence" value="ECO:0007669"/>
    <property type="project" value="InterPro"/>
</dbReference>
<feature type="transmembrane region" description="Helical" evidence="6">
    <location>
        <begin position="6"/>
        <end position="30"/>
    </location>
</feature>
<accession>A0A836IRD3</accession>
<keyword evidence="4 6" id="KW-0472">Membrane</keyword>
<feature type="transmembrane region" description="Helical" evidence="6">
    <location>
        <begin position="419"/>
        <end position="444"/>
    </location>
</feature>
<evidence type="ECO:0000256" key="3">
    <source>
        <dbReference type="ARBA" id="ARBA00022989"/>
    </source>
</evidence>
<dbReference type="PANTHER" id="PTHR31419">
    <property type="entry name" value="PROTEIN PIN-LIKES 2"/>
    <property type="match status" value="1"/>
</dbReference>
<organism evidence="7 8">
    <name type="scientific">Porcisia hertigi</name>
    <dbReference type="NCBI Taxonomy" id="2761500"/>
    <lineage>
        <taxon>Eukaryota</taxon>
        <taxon>Discoba</taxon>
        <taxon>Euglenozoa</taxon>
        <taxon>Kinetoplastea</taxon>
        <taxon>Metakinetoplastina</taxon>
        <taxon>Trypanosomatida</taxon>
        <taxon>Trypanosomatidae</taxon>
        <taxon>Leishmaniinae</taxon>
        <taxon>Porcisia</taxon>
    </lineage>
</organism>
<feature type="transmembrane region" description="Helical" evidence="6">
    <location>
        <begin position="72"/>
        <end position="97"/>
    </location>
</feature>
<dbReference type="PANTHER" id="PTHR31419:SF1">
    <property type="entry name" value="PROTEIN PIN-LIKES 6"/>
    <property type="match status" value="1"/>
</dbReference>
<feature type="transmembrane region" description="Helical" evidence="6">
    <location>
        <begin position="456"/>
        <end position="478"/>
    </location>
</feature>
<keyword evidence="2 6" id="KW-0812">Transmembrane</keyword>
<dbReference type="KEGG" id="phet:94291825"/>
<comment type="caution">
    <text evidence="7">The sequence shown here is derived from an EMBL/GenBank/DDBJ whole genome shotgun (WGS) entry which is preliminary data.</text>
</comment>
<gene>
    <name evidence="7" type="ORF">JKF63_05794</name>
</gene>
<dbReference type="EMBL" id="JAFJZO010000019">
    <property type="protein sequence ID" value="KAG5507048.1"/>
    <property type="molecule type" value="Genomic_DNA"/>
</dbReference>
<evidence type="ECO:0000256" key="6">
    <source>
        <dbReference type="SAM" id="Phobius"/>
    </source>
</evidence>
<dbReference type="RefSeq" id="XP_067757774.1">
    <property type="nucleotide sequence ID" value="XM_067901748.1"/>
</dbReference>
<dbReference type="InterPro" id="IPR039305">
    <property type="entry name" value="PILS2/6"/>
</dbReference>
<feature type="transmembrane region" description="Helical" evidence="6">
    <location>
        <begin position="490"/>
        <end position="512"/>
    </location>
</feature>
<dbReference type="GeneID" id="94291825"/>
<name>A0A836IRD3_9TRYP</name>
<feature type="transmembrane region" description="Helical" evidence="6">
    <location>
        <begin position="104"/>
        <end position="123"/>
    </location>
</feature>
<evidence type="ECO:0000256" key="1">
    <source>
        <dbReference type="ARBA" id="ARBA00004141"/>
    </source>
</evidence>
<evidence type="ECO:0000256" key="2">
    <source>
        <dbReference type="ARBA" id="ARBA00022692"/>
    </source>
</evidence>
<feature type="transmembrane region" description="Helical" evidence="6">
    <location>
        <begin position="42"/>
        <end position="66"/>
    </location>
</feature>
<sequence length="514" mass="56441">MVNFYLSLMIITATTVGKIMLCSVAGMIVSRQFADPEKTLKGLSYIATMVFLPCLLFTNLCMNVTWEELSKFYWAPLFACLPMGLGFLSSMLVRVFLTQEYHVVIILASTFQNGLTFPASVLLNLKGIEWFNNTAVVDAESYIFLYNVLCSLGLWLIGEPMIAYAKARDVQSREVSREEALLPMEQQDDTVTDLNSEAAASENCKPSYLCAPPAHHEGAGGEDGKVSSPRTAAAEQHRTATAREQLKWYRPSQTQDKPITLPRGCPASALDSEVYIRDAKRVQSAGERLRRLGLAVFKSLQSPPVLSSLTAILVSLTPPLRWLAKSCLGEPIVGGMSVIGHGAIPLQLLVLGSSIAANRPKDDPASPTRVVQAEMSFPPASGTPPRDADGAVMDVSASQSGNHANAFVRWVTSKVPPQIIFTWCTVITRLVIIPSVCFLTLHLLVKIGLMPNDKPFLLAMLVAVMSPSAMNSTLICTMHDYHARDYARMIFCMYLSSSITSTLWLFLFILYLKD</sequence>
<evidence type="ECO:0000256" key="4">
    <source>
        <dbReference type="ARBA" id="ARBA00023136"/>
    </source>
</evidence>
<dbReference type="Pfam" id="PF03547">
    <property type="entry name" value="Mem_trans"/>
    <property type="match status" value="1"/>
</dbReference>
<proteinExistence type="predicted"/>
<keyword evidence="8" id="KW-1185">Reference proteome</keyword>
<comment type="subcellular location">
    <subcellularLocation>
        <location evidence="1">Membrane</location>
        <topology evidence="1">Multi-pass membrane protein</topology>
    </subcellularLocation>
</comment>
<feature type="compositionally biased region" description="Basic and acidic residues" evidence="5">
    <location>
        <begin position="214"/>
        <end position="225"/>
    </location>
</feature>
<protein>
    <submittedName>
        <fullName evidence="7">Uncharacterized protein</fullName>
    </submittedName>
</protein>